<name>A0AAV6U4J7_9ARAC</name>
<dbReference type="Proteomes" id="UP000827092">
    <property type="component" value="Unassembled WGS sequence"/>
</dbReference>
<dbReference type="EMBL" id="JAFNEN010000669">
    <property type="protein sequence ID" value="KAG8178758.1"/>
    <property type="molecule type" value="Genomic_DNA"/>
</dbReference>
<protein>
    <recommendedName>
        <fullName evidence="3">Secreted protein</fullName>
    </recommendedName>
</protein>
<organism evidence="1 2">
    <name type="scientific">Oedothorax gibbosus</name>
    <dbReference type="NCBI Taxonomy" id="931172"/>
    <lineage>
        <taxon>Eukaryota</taxon>
        <taxon>Metazoa</taxon>
        <taxon>Ecdysozoa</taxon>
        <taxon>Arthropoda</taxon>
        <taxon>Chelicerata</taxon>
        <taxon>Arachnida</taxon>
        <taxon>Araneae</taxon>
        <taxon>Araneomorphae</taxon>
        <taxon>Entelegynae</taxon>
        <taxon>Araneoidea</taxon>
        <taxon>Linyphiidae</taxon>
        <taxon>Erigoninae</taxon>
        <taxon>Oedothorax</taxon>
    </lineage>
</organism>
<evidence type="ECO:0000313" key="2">
    <source>
        <dbReference type="Proteomes" id="UP000827092"/>
    </source>
</evidence>
<evidence type="ECO:0008006" key="3">
    <source>
        <dbReference type="Google" id="ProtNLM"/>
    </source>
</evidence>
<sequence length="84" mass="9312">MNWPEASAPRQSRSLRRLGAAFFCSFGHSRLAYFARTPFCLSSSIRKISVVVVRLLCEKAVSLSSTLRMKPSAAVFSHGLYLST</sequence>
<dbReference type="AlphaFoldDB" id="A0AAV6U4J7"/>
<reference evidence="1 2" key="1">
    <citation type="journal article" date="2022" name="Nat. Ecol. Evol.">
        <title>A masculinizing supergene underlies an exaggerated male reproductive morph in a spider.</title>
        <authorList>
            <person name="Hendrickx F."/>
            <person name="De Corte Z."/>
            <person name="Sonet G."/>
            <person name="Van Belleghem S.M."/>
            <person name="Kostlbacher S."/>
            <person name="Vangestel C."/>
        </authorList>
    </citation>
    <scope>NUCLEOTIDE SEQUENCE [LARGE SCALE GENOMIC DNA]</scope>
    <source>
        <strain evidence="1">W744_W776</strain>
    </source>
</reference>
<comment type="caution">
    <text evidence="1">The sequence shown here is derived from an EMBL/GenBank/DDBJ whole genome shotgun (WGS) entry which is preliminary data.</text>
</comment>
<proteinExistence type="predicted"/>
<keyword evidence="2" id="KW-1185">Reference proteome</keyword>
<gene>
    <name evidence="1" type="ORF">JTE90_006601</name>
</gene>
<accession>A0AAV6U4J7</accession>
<evidence type="ECO:0000313" key="1">
    <source>
        <dbReference type="EMBL" id="KAG8178758.1"/>
    </source>
</evidence>